<keyword evidence="3" id="KW-0560">Oxidoreductase</keyword>
<dbReference type="Pfam" id="PF13462">
    <property type="entry name" value="Thioredoxin_4"/>
    <property type="match status" value="1"/>
</dbReference>
<evidence type="ECO:0000256" key="5">
    <source>
        <dbReference type="ARBA" id="ARBA00023284"/>
    </source>
</evidence>
<accession>A0A395LGX9</accession>
<organism evidence="8 9">
    <name type="scientific">Alteriqipengyuania lutimaris</name>
    <dbReference type="NCBI Taxonomy" id="1538146"/>
    <lineage>
        <taxon>Bacteria</taxon>
        <taxon>Pseudomonadati</taxon>
        <taxon>Pseudomonadota</taxon>
        <taxon>Alphaproteobacteria</taxon>
        <taxon>Sphingomonadales</taxon>
        <taxon>Erythrobacteraceae</taxon>
        <taxon>Alteriqipengyuania</taxon>
    </lineage>
</organism>
<dbReference type="EMBL" id="QRBB01000002">
    <property type="protein sequence ID" value="RDS76053.1"/>
    <property type="molecule type" value="Genomic_DNA"/>
</dbReference>
<dbReference type="SUPFAM" id="SSF52833">
    <property type="entry name" value="Thioredoxin-like"/>
    <property type="match status" value="1"/>
</dbReference>
<evidence type="ECO:0000313" key="9">
    <source>
        <dbReference type="Proteomes" id="UP000254101"/>
    </source>
</evidence>
<dbReference type="PANTHER" id="PTHR13887:SF14">
    <property type="entry name" value="DISULFIDE BOND FORMATION PROTEIN D"/>
    <property type="match status" value="1"/>
</dbReference>
<sequence length="259" mass="27547">MMSVSKIARPFALTALAMPLALALAACGSSDESEGTVAGEPVAEVPAPEGQAWSETAEITDRNGYLVGNPEAPIKLVEYGSLTCPGCAQFSRDASETLLGEYVDSGRVSFEFRSFAIHGPIDLALTRLIDCGQPSQAVPLADQVWANLPTILDTVQQRGPQLEQTLSLPEDQRFVAFAETAGLLDFFAARGISRDQARTCLADAERLSEIAEASQSYGTEDEITGTPTFVLNGNQLDLSPGAVWPQVEAALQRAGARDE</sequence>
<name>A0A395LGX9_9SPHN</name>
<keyword evidence="8" id="KW-0413">Isomerase</keyword>
<evidence type="ECO:0000256" key="1">
    <source>
        <dbReference type="ARBA" id="ARBA00005791"/>
    </source>
</evidence>
<comment type="similarity">
    <text evidence="1">Belongs to the thioredoxin family. DsbA subfamily.</text>
</comment>
<gene>
    <name evidence="8" type="ORF">DL238_15440</name>
</gene>
<evidence type="ECO:0000256" key="6">
    <source>
        <dbReference type="SAM" id="SignalP"/>
    </source>
</evidence>
<evidence type="ECO:0000256" key="2">
    <source>
        <dbReference type="ARBA" id="ARBA00022729"/>
    </source>
</evidence>
<feature type="chain" id="PRO_5017362511" evidence="6">
    <location>
        <begin position="26"/>
        <end position="259"/>
    </location>
</feature>
<dbReference type="AlphaFoldDB" id="A0A395LGX9"/>
<feature type="signal peptide" evidence="6">
    <location>
        <begin position="1"/>
        <end position="25"/>
    </location>
</feature>
<dbReference type="CDD" id="cd02972">
    <property type="entry name" value="DsbA_family"/>
    <property type="match status" value="1"/>
</dbReference>
<dbReference type="PROSITE" id="PS51257">
    <property type="entry name" value="PROKAR_LIPOPROTEIN"/>
    <property type="match status" value="1"/>
</dbReference>
<dbReference type="OrthoDB" id="8478320at2"/>
<evidence type="ECO:0000256" key="4">
    <source>
        <dbReference type="ARBA" id="ARBA00023157"/>
    </source>
</evidence>
<dbReference type="Gene3D" id="1.10.40.110">
    <property type="match status" value="1"/>
</dbReference>
<dbReference type="GO" id="GO:0016853">
    <property type="term" value="F:isomerase activity"/>
    <property type="evidence" value="ECO:0007669"/>
    <property type="project" value="UniProtKB-KW"/>
</dbReference>
<keyword evidence="2 6" id="KW-0732">Signal</keyword>
<evidence type="ECO:0000259" key="7">
    <source>
        <dbReference type="Pfam" id="PF13462"/>
    </source>
</evidence>
<evidence type="ECO:0000313" key="8">
    <source>
        <dbReference type="EMBL" id="RDS76053.1"/>
    </source>
</evidence>
<dbReference type="Proteomes" id="UP000254101">
    <property type="component" value="Unassembled WGS sequence"/>
</dbReference>
<dbReference type="Gene3D" id="3.40.30.10">
    <property type="entry name" value="Glutaredoxin"/>
    <property type="match status" value="1"/>
</dbReference>
<keyword evidence="4" id="KW-1015">Disulfide bond</keyword>
<protein>
    <submittedName>
        <fullName evidence="8">Protein-disulfide isomerase</fullName>
    </submittedName>
</protein>
<feature type="domain" description="Thioredoxin-like fold" evidence="7">
    <location>
        <begin position="63"/>
        <end position="237"/>
    </location>
</feature>
<keyword evidence="9" id="KW-1185">Reference proteome</keyword>
<dbReference type="PANTHER" id="PTHR13887">
    <property type="entry name" value="GLUTATHIONE S-TRANSFERASE KAPPA"/>
    <property type="match status" value="1"/>
</dbReference>
<dbReference type="InterPro" id="IPR036249">
    <property type="entry name" value="Thioredoxin-like_sf"/>
</dbReference>
<keyword evidence="5" id="KW-0676">Redox-active center</keyword>
<evidence type="ECO:0000256" key="3">
    <source>
        <dbReference type="ARBA" id="ARBA00023002"/>
    </source>
</evidence>
<dbReference type="GO" id="GO:0016491">
    <property type="term" value="F:oxidoreductase activity"/>
    <property type="evidence" value="ECO:0007669"/>
    <property type="project" value="UniProtKB-KW"/>
</dbReference>
<dbReference type="InterPro" id="IPR012336">
    <property type="entry name" value="Thioredoxin-like_fold"/>
</dbReference>
<comment type="caution">
    <text evidence="8">The sequence shown here is derived from an EMBL/GenBank/DDBJ whole genome shotgun (WGS) entry which is preliminary data.</text>
</comment>
<reference evidence="8 9" key="1">
    <citation type="submission" date="2018-07" db="EMBL/GenBank/DDBJ databases">
        <title>Erythrobacter nanhaiensis sp. nov., a novel member of the genus Erythrobacter isolated from the South China Sea.</title>
        <authorList>
            <person name="Chen X."/>
            <person name="Liu J."/>
        </authorList>
    </citation>
    <scope>NUCLEOTIDE SEQUENCE [LARGE SCALE GENOMIC DNA]</scope>
    <source>
        <strain evidence="8 9">S-5</strain>
    </source>
</reference>
<proteinExistence type="inferred from homology"/>